<dbReference type="SUPFAM" id="SSF56655">
    <property type="entry name" value="Carbohydrate phosphatase"/>
    <property type="match status" value="1"/>
</dbReference>
<organism evidence="5 6">
    <name type="scientific">Corynebacterium yudongzhengii</name>
    <dbReference type="NCBI Taxonomy" id="2080740"/>
    <lineage>
        <taxon>Bacteria</taxon>
        <taxon>Bacillati</taxon>
        <taxon>Actinomycetota</taxon>
        <taxon>Actinomycetes</taxon>
        <taxon>Mycobacteriales</taxon>
        <taxon>Corynebacteriaceae</taxon>
        <taxon>Corynebacterium</taxon>
    </lineage>
</organism>
<dbReference type="Gene3D" id="3.30.540.10">
    <property type="entry name" value="Fructose-1,6-Bisphosphatase, subunit A, domain 1"/>
    <property type="match status" value="1"/>
</dbReference>
<dbReference type="Gene3D" id="3.40.190.80">
    <property type="match status" value="1"/>
</dbReference>
<dbReference type="PRINTS" id="PR00377">
    <property type="entry name" value="IMPHPHTASES"/>
</dbReference>
<name>A0A2U1T488_9CORY</name>
<comment type="caution">
    <text evidence="5">The sequence shown here is derived from an EMBL/GenBank/DDBJ whole genome shotgun (WGS) entry which is preliminary data.</text>
</comment>
<dbReference type="EMBL" id="QEEZ01000030">
    <property type="protein sequence ID" value="PWC00820.1"/>
    <property type="molecule type" value="Genomic_DNA"/>
</dbReference>
<dbReference type="PANTHER" id="PTHR20854:SF4">
    <property type="entry name" value="INOSITOL-1-MONOPHOSPHATASE-RELATED"/>
    <property type="match status" value="1"/>
</dbReference>
<evidence type="ECO:0000313" key="5">
    <source>
        <dbReference type="EMBL" id="PWC00820.1"/>
    </source>
</evidence>
<evidence type="ECO:0000256" key="1">
    <source>
        <dbReference type="ARBA" id="ARBA00022723"/>
    </source>
</evidence>
<keyword evidence="6" id="KW-1185">Reference proteome</keyword>
<keyword evidence="3 4" id="KW-0460">Magnesium</keyword>
<proteinExistence type="predicted"/>
<dbReference type="CDD" id="cd01637">
    <property type="entry name" value="IMPase_like"/>
    <property type="match status" value="1"/>
</dbReference>
<dbReference type="GO" id="GO:0007165">
    <property type="term" value="P:signal transduction"/>
    <property type="evidence" value="ECO:0007669"/>
    <property type="project" value="TreeGrafter"/>
</dbReference>
<dbReference type="GO" id="GO:0046872">
    <property type="term" value="F:metal ion binding"/>
    <property type="evidence" value="ECO:0007669"/>
    <property type="project" value="UniProtKB-KW"/>
</dbReference>
<dbReference type="RefSeq" id="WP_108432005.1">
    <property type="nucleotide sequence ID" value="NZ_CP026947.1"/>
</dbReference>
<reference evidence="6" key="1">
    <citation type="submission" date="2018-04" db="EMBL/GenBank/DDBJ databases">
        <authorList>
            <person name="Liu S."/>
            <person name="Wang Z."/>
            <person name="Li J."/>
        </authorList>
    </citation>
    <scope>NUCLEOTIDE SEQUENCE [LARGE SCALE GENOMIC DNA]</scope>
    <source>
        <strain evidence="6">2189</strain>
    </source>
</reference>
<comment type="cofactor">
    <cofactor evidence="4">
        <name>Mg(2+)</name>
        <dbReference type="ChEBI" id="CHEBI:18420"/>
    </cofactor>
</comment>
<dbReference type="OrthoDB" id="9772456at2"/>
<feature type="binding site" evidence="4">
    <location>
        <position position="230"/>
    </location>
    <ligand>
        <name>Mg(2+)</name>
        <dbReference type="ChEBI" id="CHEBI:18420"/>
        <label>1</label>
        <note>catalytic</note>
    </ligand>
</feature>
<dbReference type="PROSITE" id="PS00629">
    <property type="entry name" value="IMP_1"/>
    <property type="match status" value="1"/>
</dbReference>
<feature type="binding site" evidence="4">
    <location>
        <position position="101"/>
    </location>
    <ligand>
        <name>Mg(2+)</name>
        <dbReference type="ChEBI" id="CHEBI:18420"/>
        <label>1</label>
        <note>catalytic</note>
    </ligand>
</feature>
<evidence type="ECO:0000256" key="2">
    <source>
        <dbReference type="ARBA" id="ARBA00022801"/>
    </source>
</evidence>
<accession>A0A2U1T488</accession>
<evidence type="ECO:0000256" key="4">
    <source>
        <dbReference type="PIRSR" id="PIRSR600760-2"/>
    </source>
</evidence>
<keyword evidence="2" id="KW-0378">Hydrolase</keyword>
<dbReference type="AlphaFoldDB" id="A0A2U1T488"/>
<evidence type="ECO:0000313" key="6">
    <source>
        <dbReference type="Proteomes" id="UP000244989"/>
    </source>
</evidence>
<dbReference type="GO" id="GO:0006020">
    <property type="term" value="P:inositol metabolic process"/>
    <property type="evidence" value="ECO:0007669"/>
    <property type="project" value="TreeGrafter"/>
</dbReference>
<dbReference type="GO" id="GO:0008934">
    <property type="term" value="F:inositol monophosphate 1-phosphatase activity"/>
    <property type="evidence" value="ECO:0007669"/>
    <property type="project" value="TreeGrafter"/>
</dbReference>
<dbReference type="PANTHER" id="PTHR20854">
    <property type="entry name" value="INOSITOL MONOPHOSPHATASE"/>
    <property type="match status" value="1"/>
</dbReference>
<feature type="binding site" evidence="4">
    <location>
        <position position="82"/>
    </location>
    <ligand>
        <name>Mg(2+)</name>
        <dbReference type="ChEBI" id="CHEBI:18420"/>
        <label>1</label>
        <note>catalytic</note>
    </ligand>
</feature>
<sequence>MGVMTTLIDDFISQHSSSDDATLARALVTEAGRLASRMRASGLSTDYKTSISDVVTEADRAAEKFVAGVLEGLRGDDGVLGEEGAARTSRTGRTWVIDPVDGTYNFTSGFSYYCSALALVEGPAAHPDRLLLGAVHRPEPGVTYLGGPERPTTVDGEPVAPLAEKQAAEISVASYLHPTVMLDEAIRDAWVAAISRFATVRMLGAGSVDLALVASGKVGAWVQHSVADWDWLPGKALVTGAGGAGRKVEAGGVEWCVAGNRAVVDEICSQLAENA</sequence>
<dbReference type="InterPro" id="IPR020583">
    <property type="entry name" value="Inositol_monoP_metal-BS"/>
</dbReference>
<dbReference type="InterPro" id="IPR000760">
    <property type="entry name" value="Inositol_monophosphatase-like"/>
</dbReference>
<evidence type="ECO:0000256" key="3">
    <source>
        <dbReference type="ARBA" id="ARBA00022842"/>
    </source>
</evidence>
<gene>
    <name evidence="5" type="ORF">DF222_10735</name>
</gene>
<protein>
    <submittedName>
        <fullName evidence="5">Inositol monophosphatase family protein</fullName>
    </submittedName>
</protein>
<keyword evidence="1 4" id="KW-0479">Metal-binding</keyword>
<dbReference type="Pfam" id="PF00459">
    <property type="entry name" value="Inositol_P"/>
    <property type="match status" value="1"/>
</dbReference>
<feature type="binding site" evidence="4">
    <location>
        <position position="98"/>
    </location>
    <ligand>
        <name>Mg(2+)</name>
        <dbReference type="ChEBI" id="CHEBI:18420"/>
        <label>1</label>
        <note>catalytic</note>
    </ligand>
</feature>
<dbReference type="Proteomes" id="UP000244989">
    <property type="component" value="Unassembled WGS sequence"/>
</dbReference>
<dbReference type="KEGG" id="cyz:C3B44_08540"/>